<organism evidence="2 3">
    <name type="scientific">Ramlibacter tataouinensis</name>
    <dbReference type="NCBI Taxonomy" id="94132"/>
    <lineage>
        <taxon>Bacteria</taxon>
        <taxon>Pseudomonadati</taxon>
        <taxon>Pseudomonadota</taxon>
        <taxon>Betaproteobacteria</taxon>
        <taxon>Burkholderiales</taxon>
        <taxon>Comamonadaceae</taxon>
        <taxon>Ramlibacter</taxon>
    </lineage>
</organism>
<evidence type="ECO:0000313" key="3">
    <source>
        <dbReference type="Proteomes" id="UP000070433"/>
    </source>
</evidence>
<accession>A0A127JT52</accession>
<reference evidence="2 3" key="1">
    <citation type="journal article" date="2014" name="Int. J. Syst. Evol. Microbiol.">
        <title>Ramlibacter solisilvae sp. nov., isolated from forest soil, and emended description of the genus Ramlibacter.</title>
        <authorList>
            <person name="Lee H.J."/>
            <person name="Lee S.H."/>
            <person name="Lee S.S."/>
            <person name="Lee J.S."/>
            <person name="Kim Y."/>
            <person name="Kim S.C."/>
            <person name="Jeon C.O."/>
        </authorList>
    </citation>
    <scope>NUCLEOTIDE SEQUENCE [LARGE SCALE GENOMIC DNA]</scope>
    <source>
        <strain evidence="2 3">5-10</strain>
    </source>
</reference>
<proteinExistence type="predicted"/>
<name>A0A127JT52_9BURK</name>
<dbReference type="PROSITE" id="PS51257">
    <property type="entry name" value="PROKAR_LIPOPROTEIN"/>
    <property type="match status" value="1"/>
</dbReference>
<dbReference type="EMBL" id="CP010951">
    <property type="protein sequence ID" value="AMO23198.1"/>
    <property type="molecule type" value="Genomic_DNA"/>
</dbReference>
<dbReference type="RefSeq" id="WP_061498870.1">
    <property type="nucleotide sequence ID" value="NZ_CP010951.1"/>
</dbReference>
<gene>
    <name evidence="2" type="ORF">UC35_10210</name>
</gene>
<protein>
    <submittedName>
        <fullName evidence="2">Uncharacterized protein</fullName>
    </submittedName>
</protein>
<evidence type="ECO:0000256" key="1">
    <source>
        <dbReference type="SAM" id="SignalP"/>
    </source>
</evidence>
<dbReference type="PATRIC" id="fig|94132.3.peg.2079"/>
<dbReference type="OrthoDB" id="8885075at2"/>
<dbReference type="AlphaFoldDB" id="A0A127JT52"/>
<evidence type="ECO:0000313" key="2">
    <source>
        <dbReference type="EMBL" id="AMO23198.1"/>
    </source>
</evidence>
<sequence length="303" mass="32294">MRKYRLLLAAGALASCCLAASAQTCEGGVYLNPQVIRGEGTPQVARAAQELSEFIGRGGLSASPVVNVSSLEEAVAAVKGPRPPCWVYGNPVVGLASGYKPIAVNTEEIKAAILLLGDLGSEKDPKPVELSQLKPDEQAQVLDRLRQATCFGMQSGVTTALVKAEKRCGKVADVPPKIGLGQSYLPTKAAFEWRPDRWVGVITRVQGARSASMHNQIGADPKIHHARLFVIPTKQTSWGYGIYVRHDTPADVAARTLALFDGLKSKPPSPSLARALDVGAKFEFDPLKGSEVDAMRVALDMAL</sequence>
<feature type="signal peptide" evidence="1">
    <location>
        <begin position="1"/>
        <end position="22"/>
    </location>
</feature>
<keyword evidence="3" id="KW-1185">Reference proteome</keyword>
<feature type="chain" id="PRO_5007449541" evidence="1">
    <location>
        <begin position="23"/>
        <end position="303"/>
    </location>
</feature>
<dbReference type="Proteomes" id="UP000070433">
    <property type="component" value="Chromosome"/>
</dbReference>
<keyword evidence="1" id="KW-0732">Signal</keyword>